<organism evidence="6 7">
    <name type="scientific">Scomber scombrus</name>
    <name type="common">Atlantic mackerel</name>
    <name type="synonym">Scomber vernalis</name>
    <dbReference type="NCBI Taxonomy" id="13677"/>
    <lineage>
        <taxon>Eukaryota</taxon>
        <taxon>Metazoa</taxon>
        <taxon>Chordata</taxon>
        <taxon>Craniata</taxon>
        <taxon>Vertebrata</taxon>
        <taxon>Euteleostomi</taxon>
        <taxon>Actinopterygii</taxon>
        <taxon>Neopterygii</taxon>
        <taxon>Teleostei</taxon>
        <taxon>Neoteleostei</taxon>
        <taxon>Acanthomorphata</taxon>
        <taxon>Pelagiaria</taxon>
        <taxon>Scombriformes</taxon>
        <taxon>Scombridae</taxon>
        <taxon>Scomber</taxon>
    </lineage>
</organism>
<reference evidence="6 7" key="1">
    <citation type="submission" date="2024-01" db="EMBL/GenBank/DDBJ databases">
        <authorList>
            <person name="Alioto T."/>
            <person name="Alioto T."/>
            <person name="Gomez Garrido J."/>
        </authorList>
    </citation>
    <scope>NUCLEOTIDE SEQUENCE [LARGE SCALE GENOMIC DNA]</scope>
</reference>
<feature type="region of interest" description="Disordered" evidence="4">
    <location>
        <begin position="131"/>
        <end position="253"/>
    </location>
</feature>
<keyword evidence="1 3" id="KW-0728">SH3 domain</keyword>
<feature type="region of interest" description="Disordered" evidence="4">
    <location>
        <begin position="299"/>
        <end position="334"/>
    </location>
</feature>
<evidence type="ECO:0000256" key="4">
    <source>
        <dbReference type="SAM" id="MobiDB-lite"/>
    </source>
</evidence>
<feature type="region of interest" description="Disordered" evidence="4">
    <location>
        <begin position="1"/>
        <end position="113"/>
    </location>
</feature>
<protein>
    <submittedName>
        <fullName evidence="6">FYN-binding protein 1</fullName>
    </submittedName>
</protein>
<sequence length="571" mass="63486">MEESVDVKALRARFNSKANTSDSSSRDSGSPKSPRPGFGRAILPALENNLAHQRLSPTVPPPFAGPGLVRLPRAEPTMAASIPSRPGPFPRPPPNPGIRASFQPADSNKVKQTGERLQNMMRTHQKPAVIKPAPPVAPAQGHAPAHAPTPPPFRQQSRQRSAGEVTPLRKPLPPEGPLPLKPKRPPHVNLEPFLRVTRGAVAPTLPAPRRSDASSQGSAGRKMSLPTVISPPKPPQRSNKPRGLPHQIASVDIDDIEDTYDDIASFDKTDSWSDNSSQCVEEDADDVYEFIDEDQIEVNRSNAEKKNKKEAKKLQEQQKKEQMERQKRENQLKKNFQLQGEVEVINTARVRQDWNGGGKLDLSVRQGESVEIIRVKNNPGGKWLVRSMNGNYGYISNQCVDIDYEAVKRKALQSRKTDTSTLPPAPPDPPHMLNMESNNRDRCSRSCSSCYDYDDVQPIPDDFPPPPLEVSIDPKVEKELRKKFKFDGPFKVLHTMMVDPNSVIKKPGAKDLSVVQGEVLDVIQLTNSKKALCRNRFGKYGYVSRSLLLPMEGDIYDDVDCANDIYDNDDF</sequence>
<evidence type="ECO:0000256" key="3">
    <source>
        <dbReference type="PROSITE-ProRule" id="PRU00192"/>
    </source>
</evidence>
<evidence type="ECO:0000256" key="1">
    <source>
        <dbReference type="ARBA" id="ARBA00022443"/>
    </source>
</evidence>
<dbReference type="PANTHER" id="PTHR16830">
    <property type="entry name" value="SH2 CONTAINING ADAPTOR PRAM-1 RELATED"/>
    <property type="match status" value="1"/>
</dbReference>
<dbReference type="AlphaFoldDB" id="A0AAV1PJR1"/>
<name>A0AAV1PJR1_SCOSC</name>
<keyword evidence="7" id="KW-1185">Reference proteome</keyword>
<feature type="domain" description="SH3" evidence="5">
    <location>
        <begin position="343"/>
        <end position="405"/>
    </location>
</feature>
<dbReference type="InterPro" id="IPR001452">
    <property type="entry name" value="SH3_domain"/>
</dbReference>
<dbReference type="GO" id="GO:0005886">
    <property type="term" value="C:plasma membrane"/>
    <property type="evidence" value="ECO:0007669"/>
    <property type="project" value="InterPro"/>
</dbReference>
<dbReference type="Proteomes" id="UP001314229">
    <property type="component" value="Unassembled WGS sequence"/>
</dbReference>
<keyword evidence="2" id="KW-0597">Phosphoprotein</keyword>
<dbReference type="PANTHER" id="PTHR16830:SF19">
    <property type="entry name" value="FYN-BINDING PROTEIN-LIKE-RELATED"/>
    <property type="match status" value="1"/>
</dbReference>
<evidence type="ECO:0000313" key="6">
    <source>
        <dbReference type="EMBL" id="CAK6972141.1"/>
    </source>
</evidence>
<evidence type="ECO:0000256" key="2">
    <source>
        <dbReference type="ARBA" id="ARBA00022553"/>
    </source>
</evidence>
<evidence type="ECO:0000313" key="7">
    <source>
        <dbReference type="Proteomes" id="UP001314229"/>
    </source>
</evidence>
<feature type="compositionally biased region" description="Pro residues" evidence="4">
    <location>
        <begin position="85"/>
        <end position="96"/>
    </location>
</feature>
<dbReference type="GO" id="GO:0072659">
    <property type="term" value="P:protein localization to plasma membrane"/>
    <property type="evidence" value="ECO:0007669"/>
    <property type="project" value="TreeGrafter"/>
</dbReference>
<comment type="caution">
    <text evidence="6">The sequence shown here is derived from an EMBL/GenBank/DDBJ whole genome shotgun (WGS) entry which is preliminary data.</text>
</comment>
<dbReference type="GO" id="GO:0050852">
    <property type="term" value="P:T cell receptor signaling pathway"/>
    <property type="evidence" value="ECO:0007669"/>
    <property type="project" value="TreeGrafter"/>
</dbReference>
<dbReference type="Pfam" id="PF14603">
    <property type="entry name" value="hSH3"/>
    <property type="match status" value="2"/>
</dbReference>
<gene>
    <name evidence="6" type="ORF">FSCOSCO3_A000443</name>
</gene>
<accession>A0AAV1PJR1</accession>
<dbReference type="EMBL" id="CAWUFR010000194">
    <property type="protein sequence ID" value="CAK6972141.1"/>
    <property type="molecule type" value="Genomic_DNA"/>
</dbReference>
<proteinExistence type="predicted"/>
<dbReference type="SUPFAM" id="SSF50044">
    <property type="entry name" value="SH3-domain"/>
    <property type="match status" value="2"/>
</dbReference>
<dbReference type="InterPro" id="IPR029294">
    <property type="entry name" value="hSH3"/>
</dbReference>
<dbReference type="InterPro" id="IPR043443">
    <property type="entry name" value="FYB1/2-like"/>
</dbReference>
<feature type="compositionally biased region" description="Low complexity" evidence="4">
    <location>
        <begin position="21"/>
        <end position="37"/>
    </location>
</feature>
<evidence type="ECO:0000259" key="5">
    <source>
        <dbReference type="PROSITE" id="PS50002"/>
    </source>
</evidence>
<feature type="compositionally biased region" description="Basic and acidic residues" evidence="4">
    <location>
        <begin position="302"/>
        <end position="332"/>
    </location>
</feature>
<feature type="compositionally biased region" description="Pro residues" evidence="4">
    <location>
        <begin position="170"/>
        <end position="180"/>
    </location>
</feature>
<dbReference type="PROSITE" id="PS50002">
    <property type="entry name" value="SH3"/>
    <property type="match status" value="1"/>
</dbReference>
<dbReference type="InterPro" id="IPR036028">
    <property type="entry name" value="SH3-like_dom_sf"/>
</dbReference>
<dbReference type="GO" id="GO:0007229">
    <property type="term" value="P:integrin-mediated signaling pathway"/>
    <property type="evidence" value="ECO:0007669"/>
    <property type="project" value="InterPro"/>
</dbReference>
<dbReference type="FunFam" id="2.30.30.40:FF:000307">
    <property type="entry name" value="Predicted protein"/>
    <property type="match status" value="1"/>
</dbReference>
<dbReference type="Gene3D" id="2.30.30.40">
    <property type="entry name" value="SH3 Domains"/>
    <property type="match status" value="2"/>
</dbReference>